<evidence type="ECO:0000313" key="2">
    <source>
        <dbReference type="Proteomes" id="UP001162992"/>
    </source>
</evidence>
<organism evidence="1 2">
    <name type="scientific">Diphasiastrum complanatum</name>
    <name type="common">Issler's clubmoss</name>
    <name type="synonym">Lycopodium complanatum</name>
    <dbReference type="NCBI Taxonomy" id="34168"/>
    <lineage>
        <taxon>Eukaryota</taxon>
        <taxon>Viridiplantae</taxon>
        <taxon>Streptophyta</taxon>
        <taxon>Embryophyta</taxon>
        <taxon>Tracheophyta</taxon>
        <taxon>Lycopodiopsida</taxon>
        <taxon>Lycopodiales</taxon>
        <taxon>Lycopodiaceae</taxon>
        <taxon>Lycopodioideae</taxon>
        <taxon>Diphasiastrum</taxon>
    </lineage>
</organism>
<dbReference type="EMBL" id="CM055111">
    <property type="protein sequence ID" value="KAJ7519819.1"/>
    <property type="molecule type" value="Genomic_DNA"/>
</dbReference>
<protein>
    <submittedName>
        <fullName evidence="1">Uncharacterized protein</fullName>
    </submittedName>
</protein>
<accession>A0ACC2AS11</accession>
<keyword evidence="2" id="KW-1185">Reference proteome</keyword>
<reference evidence="2" key="1">
    <citation type="journal article" date="2024" name="Proc. Natl. Acad. Sci. U.S.A.">
        <title>Extraordinary preservation of gene collinearity over three hundred million years revealed in homosporous lycophytes.</title>
        <authorList>
            <person name="Li C."/>
            <person name="Wickell D."/>
            <person name="Kuo L.Y."/>
            <person name="Chen X."/>
            <person name="Nie B."/>
            <person name="Liao X."/>
            <person name="Peng D."/>
            <person name="Ji J."/>
            <person name="Jenkins J."/>
            <person name="Williams M."/>
            <person name="Shu S."/>
            <person name="Plott C."/>
            <person name="Barry K."/>
            <person name="Rajasekar S."/>
            <person name="Grimwood J."/>
            <person name="Han X."/>
            <person name="Sun S."/>
            <person name="Hou Z."/>
            <person name="He W."/>
            <person name="Dai G."/>
            <person name="Sun C."/>
            <person name="Schmutz J."/>
            <person name="Leebens-Mack J.H."/>
            <person name="Li F.W."/>
            <person name="Wang L."/>
        </authorList>
    </citation>
    <scope>NUCLEOTIDE SEQUENCE [LARGE SCALE GENOMIC DNA]</scope>
    <source>
        <strain evidence="2">cv. PW_Plant_1</strain>
    </source>
</reference>
<name>A0ACC2AS11_DIPCM</name>
<comment type="caution">
    <text evidence="1">The sequence shown here is derived from an EMBL/GenBank/DDBJ whole genome shotgun (WGS) entry which is preliminary data.</text>
</comment>
<proteinExistence type="predicted"/>
<evidence type="ECO:0000313" key="1">
    <source>
        <dbReference type="EMBL" id="KAJ7519819.1"/>
    </source>
</evidence>
<gene>
    <name evidence="1" type="ORF">O6H91_20G057100</name>
</gene>
<dbReference type="Proteomes" id="UP001162992">
    <property type="component" value="Chromosome 20"/>
</dbReference>
<sequence>MAVVFNGGLLCCKALLINPNMGDSKVYGISNAALEFGISTNAKKGLGQHSRTCLKPCHASLFNQQSSFPEANALYGLTIFRDEAKGIICYRTPTGEITCEGIDEGPHFHPPTQYLRFQSQQLVSTKSRNDEAYVNVFDQLNRESASYVVYRR</sequence>